<evidence type="ECO:0000313" key="3">
    <source>
        <dbReference type="Proteomes" id="UP000185161"/>
    </source>
</evidence>
<dbReference type="Proteomes" id="UP000185161">
    <property type="component" value="Chromosome"/>
</dbReference>
<dbReference type="KEGG" id="skr:BRX40_14345"/>
<evidence type="ECO:0000313" key="2">
    <source>
        <dbReference type="EMBL" id="RSV02661.1"/>
    </source>
</evidence>
<dbReference type="Proteomes" id="UP000286681">
    <property type="component" value="Unassembled WGS sequence"/>
</dbReference>
<dbReference type="AlphaFoldDB" id="A0A1L6JC16"/>
<reference evidence="3" key="2">
    <citation type="submission" date="2016-12" db="EMBL/GenBank/DDBJ databases">
        <title>Whole genome sequencing of Sphingomonas sp. ABOJV.</title>
        <authorList>
            <person name="Conlan S."/>
            <person name="Thomas P.J."/>
            <person name="Mullikin J."/>
            <person name="Palmore T.N."/>
            <person name="Frank K.M."/>
            <person name="Segre J.A."/>
        </authorList>
    </citation>
    <scope>NUCLEOTIDE SEQUENCE [LARGE SCALE GENOMIC DNA]</scope>
    <source>
        <strain evidence="3">ABOJV</strain>
    </source>
</reference>
<evidence type="ECO:0000313" key="4">
    <source>
        <dbReference type="Proteomes" id="UP000286681"/>
    </source>
</evidence>
<dbReference type="RefSeq" id="WP_075152078.1">
    <property type="nucleotide sequence ID" value="NZ_CP018820.1"/>
</dbReference>
<reference evidence="2 4" key="3">
    <citation type="submission" date="2018-07" db="EMBL/GenBank/DDBJ databases">
        <title>Genomic and Epidemiologic Investigation of an Indolent Hospital Outbreak.</title>
        <authorList>
            <person name="Johnson R.C."/>
            <person name="Deming C."/>
            <person name="Conlan S."/>
            <person name="Zellmer C.J."/>
            <person name="Michelin A.V."/>
            <person name="Lee-Lin S."/>
            <person name="Thomas P.J."/>
            <person name="Park M."/>
            <person name="Weingarten R.A."/>
            <person name="Less J."/>
            <person name="Dekker J.P."/>
            <person name="Frank K.M."/>
            <person name="Musser K.A."/>
            <person name="Mcquiston J.R."/>
            <person name="Henderson D.K."/>
            <person name="Lau A.F."/>
            <person name="Palmore T.N."/>
            <person name="Segre J.A."/>
        </authorList>
    </citation>
    <scope>NUCLEOTIDE SEQUENCE [LARGE SCALE GENOMIC DNA]</scope>
    <source>
        <strain evidence="2 4">SK-NIH.Env10_0317</strain>
    </source>
</reference>
<sequence length="72" mass="7622">MTALLVALLFTIAIAVSIWSMWITIAPRLDYMRALLTGETVPALAHAVAPRVRAIRSSAATPMGAGQFRAAA</sequence>
<dbReference type="EMBL" id="CP018820">
    <property type="protein sequence ID" value="APR53455.1"/>
    <property type="molecule type" value="Genomic_DNA"/>
</dbReference>
<protein>
    <submittedName>
        <fullName evidence="1">Uncharacterized protein</fullName>
    </submittedName>
</protein>
<proteinExistence type="predicted"/>
<dbReference type="EMBL" id="QQWO01000009">
    <property type="protein sequence ID" value="RSV02661.1"/>
    <property type="molecule type" value="Genomic_DNA"/>
</dbReference>
<gene>
    <name evidence="1" type="ORF">BRX40_14345</name>
    <name evidence="2" type="ORF">CA257_12250</name>
</gene>
<dbReference type="GeneID" id="44133745"/>
<reference evidence="1" key="1">
    <citation type="submission" date="2016-12" db="EMBL/GenBank/DDBJ databases">
        <title>Whole genome sequencing of Sphingomonas koreensis.</title>
        <authorList>
            <person name="Conlan S."/>
            <person name="Thomas P.J."/>
            <person name="Mullikin J."/>
            <person name="Palmore T.N."/>
            <person name="Frank K.M."/>
            <person name="Segre J.A."/>
        </authorList>
    </citation>
    <scope>NUCLEOTIDE SEQUENCE</scope>
    <source>
        <strain evidence="1">ABOJV</strain>
    </source>
</reference>
<evidence type="ECO:0000313" key="1">
    <source>
        <dbReference type="EMBL" id="APR53455.1"/>
    </source>
</evidence>
<keyword evidence="3" id="KW-1185">Reference proteome</keyword>
<organism evidence="1 3">
    <name type="scientific">Sphingomonas koreensis</name>
    <dbReference type="NCBI Taxonomy" id="93064"/>
    <lineage>
        <taxon>Bacteria</taxon>
        <taxon>Pseudomonadati</taxon>
        <taxon>Pseudomonadota</taxon>
        <taxon>Alphaproteobacteria</taxon>
        <taxon>Sphingomonadales</taxon>
        <taxon>Sphingomonadaceae</taxon>
        <taxon>Sphingomonas</taxon>
    </lineage>
</organism>
<name>A0A1L6JC16_9SPHN</name>
<accession>A0A1L6JC16</accession>